<feature type="non-terminal residue" evidence="2">
    <location>
        <position position="1"/>
    </location>
</feature>
<evidence type="ECO:0000256" key="1">
    <source>
        <dbReference type="SAM" id="MobiDB-lite"/>
    </source>
</evidence>
<feature type="region of interest" description="Disordered" evidence="1">
    <location>
        <begin position="5474"/>
        <end position="5496"/>
    </location>
</feature>
<protein>
    <submittedName>
        <fullName evidence="2">Uncharacterized protein</fullName>
    </submittedName>
</protein>
<feature type="compositionally biased region" description="Basic and acidic residues" evidence="1">
    <location>
        <begin position="5062"/>
        <end position="5083"/>
    </location>
</feature>
<proteinExistence type="predicted"/>
<feature type="region of interest" description="Disordered" evidence="1">
    <location>
        <begin position="1095"/>
        <end position="1117"/>
    </location>
</feature>
<feature type="region of interest" description="Disordered" evidence="1">
    <location>
        <begin position="558"/>
        <end position="577"/>
    </location>
</feature>
<feature type="region of interest" description="Disordered" evidence="1">
    <location>
        <begin position="2281"/>
        <end position="2303"/>
    </location>
</feature>
<feature type="compositionally biased region" description="Basic and acidic residues" evidence="1">
    <location>
        <begin position="5525"/>
        <end position="5537"/>
    </location>
</feature>
<evidence type="ECO:0000313" key="2">
    <source>
        <dbReference type="EMBL" id="CEM44211.1"/>
    </source>
</evidence>
<feature type="region of interest" description="Disordered" evidence="1">
    <location>
        <begin position="2612"/>
        <end position="2640"/>
    </location>
</feature>
<feature type="compositionally biased region" description="Polar residues" evidence="1">
    <location>
        <begin position="4369"/>
        <end position="4378"/>
    </location>
</feature>
<feature type="compositionally biased region" description="Basic residues" evidence="1">
    <location>
        <begin position="2281"/>
        <end position="2290"/>
    </location>
</feature>
<feature type="compositionally biased region" description="Basic and acidic residues" evidence="1">
    <location>
        <begin position="5313"/>
        <end position="5332"/>
    </location>
</feature>
<sequence length="5885" mass="621431">VRTDQDGKKRVRVVGRDREGAPTIIDRDRRGLPLRFENGTVLGADTSGATYEVARADAVSSALRGADGIELPFAPGRDRDGRSIVVERSAQGRFTIATFDGQVVRVDTSDASGGPFRLLAGGSEQPLLVGRDTEGRRVTVGSLTSPSLCRLGRDPKGRVVVVKVPGSEDRSFLVVGKEERTALPFILGDGREAQGKLSMRTAPDGSTQVIAKDAFGQQLVVAVLDRQAPRPPFLVGRETVSGNFCLVEKEGEKGGAGEAPGEDGADRCVIVMPTREGHGGVTRVRTDKQGNPLFLFPLSDGRLQVASQAGAPPSRAIALLDNPLFFRIARLTSAAQQGDKSGSVSPKTETTVLVGRDAVGNPVIFSRDPNEGLNVSTGPRGLPRKFRFDRQRDGALGVTGSDKAGRRLVVAVIEDSRPDLSLPFAVGVPVHLPGNATGAAVTAAGVPLGEEGEGAVISWADCEEGCPVIAGRTAAGGAFRLGHPDAGKDKMLQLEEGDQKEGTSSRSRLVSREGDCVAVLEDGSTLRRAVDEVANPVVVRVSETGRVAVYARDAQGLPSVTSSDKRSTPLQQGRDGQGRLVVFGRDTDGAAYVLARVREGKKKEGQKRRVHMSESERDPMMATFSLGHDGQGEIVLVDSDERDFPFAVDLKGRRTDRDEAGAPLQILERHGGRKELVGRDSSGKSYTVAVFEDREAAPYGVDELGRPVVIDRHPTNLSPVVVGMGRDGVPFAVKHDGQRKPLELRQEDGRTEIIGRDADGRDMRVATVVGHRPARGEDWNAGIGTEGGTLESEPPAHVRFGRTLADEPMLVEREPATGNPVVVFRDKTNGQRRVVAADKGGRPLRIVSDENGRERVVGVDSAGSQYTVGVLERPDLWDAGTDPDGRPLIVQRDPLTGQPVVIGSGSDGVPVVIERDFSGQPLQVRRGRNGVTEIVGRDRDGTTYRVGTVGSTQPLLVRSQLRGGLSGGGRRDSLVLPQRPFFGKTQGGEPVVVEADPNTGAPVVVMRDAETGEAIYVREDEKGQPLRVVTDTTSGKRQVVGATARGTDRVFAHLIEPSQALMGTDALGQPVLVERDPISGAPLIFSRDAKTGAPLRADRDASGAPLRITPDSDGSGAMTVMGRRANGQEYSVARIPVSRGTPGVTARGGARRDSWVGRQVPPFAIGRDQEGRPVVISRDEVTGNPIIVRREGGEGAEGTAVQVDTDARGRPFRVEPDALGGFQLVGTGSNGKPYVAAVFDDPQHADFGVSSENLPVQIRMDPMTGAPVVYGKDRRGVPFVIERDRAGRPLAFHSDPSSGARQVLGTDSSGQVYRIAEFNSGAPLRGTYETMQGPAPMLTKEGSGMFGRSSSMLPGAGPVAAFRKSLSRLGTTAWNPDHSEAPRIQVQRRLPFLVATDQQGRRVAVELNPTTGNPVLVTSDSATGMAIARDKDELGAPLRLTKSAAGVHQVVGKDRNGNSIILASLSDPEGMDPGVDPEGNSVVIERDPLGGGPVVMGRRANGVPFVVETDKGGRPLQFSFDQQGRPVVMGRDERGKLYEVAALAEGPGGSATGGVAVASGRSPAKGVAKGPAAPLVVGHDPEGRPFLLETDPRTGNPIVVTRAADSNRRIEMTHDKSGKAFKLITNKHGQQEVVGTNIDGTSYTVGYLVGRGSISRGVTPDGIPIAIRRDPITGAPVLLSRGDENAPVVQMKDAKGQPLRFVSKGPGKPLQVIGRDASGKETVLATAAAPQRAETGEFGVSDFDGLSGDFARTQFAFARDVENRPLLIERDQAGNPILVRREGSNGRRVVIERDANGQPFVLKPTGNGGYTVLGDMEGTGLQQPVAYLSNGRFHDTGRDTKGNAVVIEADPLTGAPIVCGRDSKNAPIVVDRDFRGQPLRVVRSKSGRLRVVGEDETGKQYEVATADREDSPLLSGAADRPGGVGDRATLFARDGNGMPVIVQRASRGGAPLVIKRDPRTGKPIVMERDGKGLPFRVVQTGNGGWKVVGSDLSGKKVVEATGSAGQLQQQLPARDTNGRTVYVDRDPITGTPVLLGQDHNGAPYVMSEDGEGNPFVFVTDTDGSVHVMGTQEGSSQQVPFATLQGNANTDGSVRRVVNAERRSPFVFGRGADNEPVLIERNPQTGAPLVIRRDPASGQRVVVESDRSGAPLVVVRDAAGPGRHQVTGRLPDGTPYVEAHFEDPSAPEASLSFDVGRDANQQPVVIDRDPVTGHPIVIGRDANTGAPVAVRSDVSGRPLQVIRTGADEGREVRVVGRGADGSRYVLATFDNPNPLFLRDHRGQKRAARRGKGATWTGDEGDGDLETGPEPFSLGNDMHGGIVLVSRSPEDGSLTVHREGDAEGTSASGLKMTRDEFGMKLVGPNGRTEVRLRNPAHVDLGTDTDSSVVVVERDPVTGTPVVFALSPDGAMTTRGSDEEGALLSFSLSHSSGSSAGRKSVAQVETRDGSVVALLSGSSPLITRSHARGAKERSCVPGWSVPSDAPVLIEAAGPPGSFRVALVGPDGDRTSTDAEGRPFTVIRSPAGILQVVSLDPSSGSVRVAAVYPDECLPGPLFDFGLTPEGDPVLIDKDPLTHAPVVVLKDEETGRATCLRSSARTPLQLVRKSDGVLAVEALQESRTSPSSPEAEGEEEGEEETAPVTTTRKVVARIGSSTRSALREAVEKLGVPPPFAVGRADDDSLCVVSLLKKKKMRMETDGGGENEETEGQEPTEEAPDDEMCIFGVHPKGMEEPIIEKTQRGADGSIRALERLPSGCLKIHTDACPQLQKLLSGSYRLVAGAAPESQRTLLIERDPIDGRPLVLSVQKKNDRDGPAGAPVEMATDAKGAPLRLTRDSRGKAAIVGTDAGGALVTFASLRSEAASLFDGEREKVPFVLGRNPENEPVILERDLRTGKIMIVRRDAATGQKVVVESDQSGAPLVVVRDAAGPGRHQVTGRLPDGTPYVEAHFEDPSAPEASLSFDVGRDANQQPVVIDRDPVTGHPIVIGRDASTGAPSVLTRDISGRPLHVVEDSSRRAAVKGRDANGKAYIVASLESSAPRILRNGYAPPVPSRPSGRTMAGRGSVATSVVTSQAEGTIYGGDGEVDDGAIFLVGRDENGEPVVVEKDAETGAPVVIRIARDTGVVENRSMDKNGKPFQMVRDENGSLKVVGTTPDGRTYVECRLLNPSAYELGVDSRGQQVYVERSALDGSPLVIGRSAATRAPYVIEHGEDGRPLTVDASRNPPVIMGTRRNGERYALATLQCDASSDHCFSASRGSGSSPFGRPDVPFIYGRRAENEPVIIERSGVTGAPMIIRRDPASGQKVVVDTDRSGAPLVVVRDAAGPGRHQVTGRLPDGTPYVEAHFEDPSAPEASLSFDVGRDASQQPVIVDRDPITGHPIVISRDPMMGAPVIQTQDGRGQPLQAIRGTHGAPCMVVGEDADGRLTTIATVMNPSPSSYLFSDLSPSPSAPHPPFVIGTAPDGQPVVIEKEPVSGNPILIKRDPLTGSAECIQSDGQGRPLRVVADGDGGYSVLGTKANGEQTVEAVFSPALPYDVGTGAQGLPIILRRDPLTGALGVLGRDSNGAPYLLGGGAPGETVQTRHEADGTTSVVHITPDGTSRQVATIDSQDLRCLSSGEGGAFGASGLGISTGPATTGVLQQGSLPFLVARDPNGDPVLVERSADGSAVTLIKRDPHTGAPVAVDGDLGGRPLQVVQTQPGGPLQIIGRDPSGARYVLASLPPSGSCEAAVDGQKRPLIVQRDAVTGAPLIFGRDQNGAPFLLDRDLSGALFTFRQMAAEGNQPGTVEVEGMDKTGRRYVAATLRSPLAALPGAHAASSLIDVPAMGAWQQLEGRTGVRPFVAGIDPSGQPVLLEGGADGRPVIVVRDSSSGRAKELRTDERGEPFEWTIDSFGNHVVTGRDTAGLPRRVAVFPSAPPQLALDAEGTPVVIRRNSRTGAPMIIGRDADGAPFAIARDKKGRPLQEAEDAAGVRRIFGRDLRGRTYTIATANFHTAPDGLRGVSPDAQPLQPEDLPVLVAATPGGGVALVHKKPGENLVVVTRRDPYNGRLVSSSRDELGLPLRVVRRAEGLSGVVGWEEGGIEAVVCLYDDWMTFGTGKLADGRQMVIHRDARTGRLCVAASNGEKGSVAAVERDAGGQALHVGREAHVGAGPAVMGRDFAGRKYAVGALAKLIGAGGSGAATGPFSSVSVGALADACPFSVGRDDDGRAFVIERDPQSRGVTVLQAGDRAGVMISTTHDRAGLPLQAALDAHGRTQILGTDPEGRQYTFGVIDGDEVLETGEDAGGRCVVLQRDGAGRPSVVTTDDRGKPLIVEKDAAGGPLRVRRDPAGRFLVTGTDKRGCVYTVAALNRNAPRRPAAAAAAQGRVSPSKGMSGSAQGLQGSPGRSRPSGGSQQPIQADYLPARNLEGRPIFVERVPGRQEVRIIGRANEGRGKPFVIERASGGGTLRLEDDSSGGFKVVGEDASDESYVAAVVAAADAEAALASSSSGGRARGGVAGTGFSQEGPFADVLLGRDEKGQPVLVGRDVSVPFVIRPGAEGGTCEVLRVDRRGDTLRLEIDISSAGRGAGLLRLTGRDQLGNPYTLASARPLPFHRPARDCQGNPAAVDRDHTGKPVVISREKPGTLPTITSRDRAGNPLQVMRTADGTMQVVGRTPAGYQYPLASFDEPLGQIPVLVTLGNDVTEGENGKQQAGNGTGFWEGTVAVQIARDERGYPALVECRKDGTPVVIVRGKGKGSGGKVQKPIAISGDRWGEPLRIRFCADGCQRVEGKGRDGEIYTVATIGPDGGAPFRLSQTPEAPHCTLCLDKDNRGGLVLMGRDASRAPVYIDSEIRGATLEVIFSSQRGFNGPFDVVVATEPDGSGSHHEVLARVADLFSKRSATGGSTGPAPLPLILQRSSDGKARPVERVESDRAGLPFQISVGADGSVSLVGRRGRDIRSGSYVLKTDEGGRPFRVVADQNGVPVVLGMGAKQNETYAYHVEADLAIYRNSSSKRADGGPTVQVVPESCSTCLDFLLSPGDRPKSPTRKRAAGGSRDSPAENHPERQHGWGGLSVVVSPSAHLEMEDGRESKGDVVRQIGEERGGRRRKRSQKPKGGSEKQFGFVVEMEDLQISRMSAGAGGMGGDEAGTLTEAHHVAAEELETAARLCPEVASKFQLLTASDAPGSSRALGGGSPRRRSEKGTQRRLSMSEDEQLWEGRILLRKRMNAHLAASIIQHAWLRRKCRRACAALRIQTFVQNIGEKRALKALLMKRKHATQIIRKWVVGSGLRKRSFFPRKGKGMKGDGLFKALKSAASSLWEEQVRSATLSPEAAKQEERRKQREASVVEKQTQEELEKQARLKAVRERHANLMLQRVGMRTDRIKQEASVRSESTNFKRMSLWQLAEERMEARRAAEEEAEKKGTKPVTPAVLLHSILESHKASEATAAKERKALRDLLDLQPSFPCNACTAESDDKEKTRRAVGALMRCVGARKESGEGAKAKGNTNTQNGGSRGAGGLGADNLMCFNPVLDVSTITFGHLSRQPTREGADLKRAESRGLGGEAAADSSARGSDSLAARARSQICGDTPVYVVGKGPLARRSPQARGRSPSPLQGTGRRSANRTPSPLEGACVTHLKEQCHDNSFPCGMCHRMQNPESPGAPQIPAPLLPEVQSFKVKQLRASESPVALPVEKLKPSPTAKKYRAKVARAREGFSSRSAFSPGPRTAGVLSGGTAGALGKSLAGVMRDMDIAVRRVHADIDRAAAGGGGGRSPFVNPSGSSRTPSPSPPSSPPRVSNTVSAGRSSAAVPRVPDRHGRSALGDPIDDRLDSALAPLANRARPSVAARMREEGRDQALGRTAPPQHEIPMGKSLEDRDERRASVMESGGVGHPHVSVHPVVPGSRRQ</sequence>
<feature type="region of interest" description="Disordered" evidence="1">
    <location>
        <begin position="5163"/>
        <end position="5190"/>
    </location>
</feature>
<feature type="region of interest" description="Disordered" evidence="1">
    <location>
        <begin position="5743"/>
        <end position="5885"/>
    </location>
</feature>
<dbReference type="EMBL" id="CDMZ01002868">
    <property type="protein sequence ID" value="CEM44211.1"/>
    <property type="molecule type" value="Genomic_DNA"/>
</dbReference>
<feature type="region of interest" description="Disordered" evidence="1">
    <location>
        <begin position="2692"/>
        <end position="2715"/>
    </location>
</feature>
<feature type="compositionally biased region" description="Low complexity" evidence="1">
    <location>
        <begin position="5544"/>
        <end position="5554"/>
    </location>
</feature>
<feature type="region of interest" description="Disordered" evidence="1">
    <location>
        <begin position="5575"/>
        <end position="5608"/>
    </location>
</feature>
<dbReference type="VEuPathDB" id="CryptoDB:Cvel_7086"/>
<feature type="compositionally biased region" description="Basic and acidic residues" evidence="1">
    <location>
        <begin position="5037"/>
        <end position="5047"/>
    </location>
</feature>
<feature type="compositionally biased region" description="Polar residues" evidence="1">
    <location>
        <begin position="5591"/>
        <end position="5605"/>
    </location>
</feature>
<reference evidence="2" key="1">
    <citation type="submission" date="2014-11" db="EMBL/GenBank/DDBJ databases">
        <authorList>
            <person name="Otto D Thomas"/>
            <person name="Naeem Raeece"/>
        </authorList>
    </citation>
    <scope>NUCLEOTIDE SEQUENCE</scope>
</reference>
<name>A0A0G4HJ36_9ALVE</name>
<feature type="region of interest" description="Disordered" evidence="1">
    <location>
        <begin position="5522"/>
        <end position="5554"/>
    </location>
</feature>
<feature type="compositionally biased region" description="Basic and acidic residues" evidence="1">
    <location>
        <begin position="5851"/>
        <end position="5861"/>
    </location>
</feature>
<feature type="region of interest" description="Disordered" evidence="1">
    <location>
        <begin position="5015"/>
        <end position="5102"/>
    </location>
</feature>
<organism evidence="2">
    <name type="scientific">Chromera velia CCMP2878</name>
    <dbReference type="NCBI Taxonomy" id="1169474"/>
    <lineage>
        <taxon>Eukaryota</taxon>
        <taxon>Sar</taxon>
        <taxon>Alveolata</taxon>
        <taxon>Colpodellida</taxon>
        <taxon>Chromeraceae</taxon>
        <taxon>Chromera</taxon>
    </lineage>
</organism>
<dbReference type="SUPFAM" id="SSF89372">
    <property type="entry name" value="Fucose-specific lectin"/>
    <property type="match status" value="1"/>
</dbReference>
<feature type="compositionally biased region" description="Low complexity" evidence="1">
    <location>
        <begin position="5870"/>
        <end position="5885"/>
    </location>
</feature>
<gene>
    <name evidence="2" type="ORF">Cvel_7086</name>
</gene>
<feature type="region of interest" description="Disordered" evidence="1">
    <location>
        <begin position="5309"/>
        <end position="5332"/>
    </location>
</feature>
<feature type="compositionally biased region" description="Low complexity" evidence="1">
    <location>
        <begin position="4379"/>
        <end position="4394"/>
    </location>
</feature>
<feature type="compositionally biased region" description="Basic and acidic residues" evidence="1">
    <location>
        <begin position="5826"/>
        <end position="5835"/>
    </location>
</feature>
<feature type="region of interest" description="Disordered" evidence="1">
    <location>
        <begin position="4353"/>
        <end position="4395"/>
    </location>
</feature>
<accession>A0A0G4HJ36</accession>
<feature type="compositionally biased region" description="Acidic residues" evidence="1">
    <location>
        <begin position="2626"/>
        <end position="2636"/>
    </location>
</feature>
<feature type="compositionally biased region" description="Acidic residues" evidence="1">
    <location>
        <begin position="2697"/>
        <end position="2715"/>
    </location>
</feature>